<evidence type="ECO:0000313" key="4">
    <source>
        <dbReference type="Proteomes" id="UP000325440"/>
    </source>
</evidence>
<reference evidence="3 4" key="1">
    <citation type="submission" date="2019-08" db="EMBL/GenBank/DDBJ databases">
        <authorList>
            <person name="Alioto T."/>
            <person name="Alioto T."/>
            <person name="Gomez Garrido J."/>
        </authorList>
    </citation>
    <scope>NUCLEOTIDE SEQUENCE [LARGE SCALE GENOMIC DNA]</scope>
</reference>
<feature type="signal peptide" evidence="2">
    <location>
        <begin position="1"/>
        <end position="34"/>
    </location>
</feature>
<accession>A0A5E4MD12</accession>
<dbReference type="AlphaFoldDB" id="A0A5E4MD12"/>
<feature type="region of interest" description="Disordered" evidence="1">
    <location>
        <begin position="186"/>
        <end position="242"/>
    </location>
</feature>
<feature type="compositionally biased region" description="Polar residues" evidence="1">
    <location>
        <begin position="233"/>
        <end position="242"/>
    </location>
</feature>
<evidence type="ECO:0000256" key="1">
    <source>
        <dbReference type="SAM" id="MobiDB-lite"/>
    </source>
</evidence>
<evidence type="ECO:0000313" key="3">
    <source>
        <dbReference type="EMBL" id="VVC30147.1"/>
    </source>
</evidence>
<dbReference type="EMBL" id="CABPRJ010000506">
    <property type="protein sequence ID" value="VVC30147.1"/>
    <property type="molecule type" value="Genomic_DNA"/>
</dbReference>
<protein>
    <submittedName>
        <fullName evidence="3">Uncharacterized protein</fullName>
    </submittedName>
</protein>
<keyword evidence="4" id="KW-1185">Reference proteome</keyword>
<gene>
    <name evidence="3" type="ORF">CINCED_3A002719</name>
</gene>
<dbReference type="Proteomes" id="UP000325440">
    <property type="component" value="Unassembled WGS sequence"/>
</dbReference>
<organism evidence="3 4">
    <name type="scientific">Cinara cedri</name>
    <dbReference type="NCBI Taxonomy" id="506608"/>
    <lineage>
        <taxon>Eukaryota</taxon>
        <taxon>Metazoa</taxon>
        <taxon>Ecdysozoa</taxon>
        <taxon>Arthropoda</taxon>
        <taxon>Hexapoda</taxon>
        <taxon>Insecta</taxon>
        <taxon>Pterygota</taxon>
        <taxon>Neoptera</taxon>
        <taxon>Paraneoptera</taxon>
        <taxon>Hemiptera</taxon>
        <taxon>Sternorrhyncha</taxon>
        <taxon>Aphidomorpha</taxon>
        <taxon>Aphidoidea</taxon>
        <taxon>Aphididae</taxon>
        <taxon>Lachninae</taxon>
        <taxon>Cinara</taxon>
    </lineage>
</organism>
<name>A0A5E4MD12_9HEMI</name>
<feature type="compositionally biased region" description="Basic and acidic residues" evidence="1">
    <location>
        <begin position="186"/>
        <end position="232"/>
    </location>
</feature>
<proteinExistence type="predicted"/>
<evidence type="ECO:0000256" key="2">
    <source>
        <dbReference type="SAM" id="SignalP"/>
    </source>
</evidence>
<keyword evidence="2" id="KW-0732">Signal</keyword>
<sequence length="242" mass="27510">MRKELLSRGIKMAETLKFCFLISTVLLLVQYADSIDTQPQKKPSFCNKLTKGVRNIHEAVKSGIQFVNTESEKELQKWNRIKKIDREQGINKPGILELVTPKIIQEGITDPLKAKATIIASQGFYYGGKFISKVTDGLEQYNGPNAKEKPLKSLPNFAKTPILVGTVAANVIKNDLKDFSNYVYKKDEKKEQDKTDPKENKDQKNPKEKKEQDKTDPKENKDQKNPKEKTQPKDSGTQKTKI</sequence>
<feature type="chain" id="PRO_5023018454" evidence="2">
    <location>
        <begin position="35"/>
        <end position="242"/>
    </location>
</feature>